<protein>
    <submittedName>
        <fullName evidence="2">Trans-aconitate 2-methyltransferase</fullName>
        <ecNumber evidence="2">2.1.1.144</ecNumber>
    </submittedName>
</protein>
<accession>A0A5C5WGV4</accession>
<comment type="caution">
    <text evidence="2">The sequence shown here is derived from an EMBL/GenBank/DDBJ whole genome shotgun (WGS) entry which is preliminary data.</text>
</comment>
<proteinExistence type="predicted"/>
<evidence type="ECO:0000259" key="1">
    <source>
        <dbReference type="Pfam" id="PF13649"/>
    </source>
</evidence>
<dbReference type="AlphaFoldDB" id="A0A5C5WGV4"/>
<dbReference type="EMBL" id="SJPI01000003">
    <property type="protein sequence ID" value="TWT49233.1"/>
    <property type="molecule type" value="Genomic_DNA"/>
</dbReference>
<dbReference type="Proteomes" id="UP000316598">
    <property type="component" value="Unassembled WGS sequence"/>
</dbReference>
<reference evidence="2 3" key="1">
    <citation type="submission" date="2019-02" db="EMBL/GenBank/DDBJ databases">
        <title>Deep-cultivation of Planctomycetes and their phenomic and genomic characterization uncovers novel biology.</title>
        <authorList>
            <person name="Wiegand S."/>
            <person name="Jogler M."/>
            <person name="Boedeker C."/>
            <person name="Pinto D."/>
            <person name="Vollmers J."/>
            <person name="Rivas-Marin E."/>
            <person name="Kohn T."/>
            <person name="Peeters S.H."/>
            <person name="Heuer A."/>
            <person name="Rast P."/>
            <person name="Oberbeckmann S."/>
            <person name="Bunk B."/>
            <person name="Jeske O."/>
            <person name="Meyerdierks A."/>
            <person name="Storesund J.E."/>
            <person name="Kallscheuer N."/>
            <person name="Luecker S."/>
            <person name="Lage O.M."/>
            <person name="Pohl T."/>
            <person name="Merkel B.J."/>
            <person name="Hornburger P."/>
            <person name="Mueller R.-W."/>
            <person name="Bruemmer F."/>
            <person name="Labrenz M."/>
            <person name="Spormann A.M."/>
            <person name="Op Den Camp H."/>
            <person name="Overmann J."/>
            <person name="Amann R."/>
            <person name="Jetten M.S.M."/>
            <person name="Mascher T."/>
            <person name="Medema M.H."/>
            <person name="Devos D.P."/>
            <person name="Kaster A.-K."/>
            <person name="Ovreas L."/>
            <person name="Rohde M."/>
            <person name="Galperin M.Y."/>
            <person name="Jogler C."/>
        </authorList>
    </citation>
    <scope>NUCLEOTIDE SEQUENCE [LARGE SCALE GENOMIC DNA]</scope>
    <source>
        <strain evidence="2 3">Pla22</strain>
    </source>
</reference>
<evidence type="ECO:0000313" key="3">
    <source>
        <dbReference type="Proteomes" id="UP000316598"/>
    </source>
</evidence>
<keyword evidence="3" id="KW-1185">Reference proteome</keyword>
<dbReference type="Gene3D" id="3.40.50.150">
    <property type="entry name" value="Vaccinia Virus protein VP39"/>
    <property type="match status" value="1"/>
</dbReference>
<evidence type="ECO:0000313" key="2">
    <source>
        <dbReference type="EMBL" id="TWT49233.1"/>
    </source>
</evidence>
<dbReference type="InterPro" id="IPR041698">
    <property type="entry name" value="Methyltransf_25"/>
</dbReference>
<keyword evidence="2" id="KW-0808">Transferase</keyword>
<keyword evidence="2" id="KW-0489">Methyltransferase</keyword>
<organism evidence="2 3">
    <name type="scientific">Rubripirellula amarantea</name>
    <dbReference type="NCBI Taxonomy" id="2527999"/>
    <lineage>
        <taxon>Bacteria</taxon>
        <taxon>Pseudomonadati</taxon>
        <taxon>Planctomycetota</taxon>
        <taxon>Planctomycetia</taxon>
        <taxon>Pirellulales</taxon>
        <taxon>Pirellulaceae</taxon>
        <taxon>Rubripirellula</taxon>
    </lineage>
</organism>
<name>A0A5C5WGV4_9BACT</name>
<dbReference type="EC" id="2.1.1.144" evidence="2"/>
<dbReference type="Pfam" id="PF13649">
    <property type="entry name" value="Methyltransf_25"/>
    <property type="match status" value="1"/>
</dbReference>
<dbReference type="GO" id="GO:0032259">
    <property type="term" value="P:methylation"/>
    <property type="evidence" value="ECO:0007669"/>
    <property type="project" value="UniProtKB-KW"/>
</dbReference>
<dbReference type="GO" id="GO:0030798">
    <property type="term" value="F:trans-aconitate 2-methyltransferase activity"/>
    <property type="evidence" value="ECO:0007669"/>
    <property type="project" value="UniProtKB-EC"/>
</dbReference>
<dbReference type="CDD" id="cd02440">
    <property type="entry name" value="AdoMet_MTases"/>
    <property type="match status" value="1"/>
</dbReference>
<sequence>MRNLIGYDRLASVYAILEWLMFGRDLQCARVALLDKIPSANQVLILGDGDGRLLTELLIHFPRAKVLSVDQSSAMLKRQDHSVSLVKAIDRIEFCCVDATTFKPERGKYDLLVLPFFLDCFDAPTLTTCLPNWLSGLNDDGAVYLVDFVQPESGYARWRGKLLLWIMHAFFQIATDLQHRELADLPDLLATLGWQQTERIDRNNGLVTSRLYVRSSST</sequence>
<dbReference type="OrthoDB" id="286021at2"/>
<dbReference type="SUPFAM" id="SSF53335">
    <property type="entry name" value="S-adenosyl-L-methionine-dependent methyltransferases"/>
    <property type="match status" value="1"/>
</dbReference>
<feature type="domain" description="Methyltransferase" evidence="1">
    <location>
        <begin position="43"/>
        <end position="141"/>
    </location>
</feature>
<dbReference type="InterPro" id="IPR029063">
    <property type="entry name" value="SAM-dependent_MTases_sf"/>
</dbReference>
<dbReference type="RefSeq" id="WP_146516778.1">
    <property type="nucleotide sequence ID" value="NZ_SJPI01000003.1"/>
</dbReference>
<gene>
    <name evidence="2" type="primary">tam</name>
    <name evidence="2" type="ORF">Pla22_44250</name>
</gene>